<comment type="caution">
    <text evidence="1">The sequence shown here is derived from an EMBL/GenBank/DDBJ whole genome shotgun (WGS) entry which is preliminary data.</text>
</comment>
<gene>
    <name evidence="1" type="ORF">DSO57_1032501</name>
</gene>
<sequence>MDVLHKKSEADDGSDIAAYFAITSTVSVGCAPSMANVFALGGWAMCGVVGLFGVVTWYTGVLLLECIYAVPGKRLNSYAAAGEAAFGVSGRVVVQGFSNFSLLSFAALFIKFSAINFTQVSVWLGVDMTETAWAWISGGVVLVPYVAFRELKEVGIFSVLGLLTVLVTVIMGICLSLLSPITKQLHRPLNWEGFPAALGTLCFMFGGNVIFTHVEAGMKNPRRWSLVLGLAMATVVVLYLLLGLVGYWVYGEEAINPVTQNFQQGYATSILVVVVSLHLLVDTVFQLISFSAELEAQVCLPPHWRRASRCLILVLTTSAAVFIPHFGAFMAFAGALGSPVMIFIAPVLLHTKLLGWRKRHPLSHILSIACILLGTVGCILGLKGAIQEML</sequence>
<name>A0ACC2S2I6_9FUNG</name>
<dbReference type="Proteomes" id="UP001165960">
    <property type="component" value="Unassembled WGS sequence"/>
</dbReference>
<accession>A0ACC2S2I6</accession>
<proteinExistence type="predicted"/>
<evidence type="ECO:0000313" key="1">
    <source>
        <dbReference type="EMBL" id="KAJ9056490.1"/>
    </source>
</evidence>
<organism evidence="1 2">
    <name type="scientific">Entomophthora muscae</name>
    <dbReference type="NCBI Taxonomy" id="34485"/>
    <lineage>
        <taxon>Eukaryota</taxon>
        <taxon>Fungi</taxon>
        <taxon>Fungi incertae sedis</taxon>
        <taxon>Zoopagomycota</taxon>
        <taxon>Entomophthoromycotina</taxon>
        <taxon>Entomophthoromycetes</taxon>
        <taxon>Entomophthorales</taxon>
        <taxon>Entomophthoraceae</taxon>
        <taxon>Entomophthora</taxon>
    </lineage>
</organism>
<reference evidence="1" key="1">
    <citation type="submission" date="2022-04" db="EMBL/GenBank/DDBJ databases">
        <title>Genome of the entomopathogenic fungus Entomophthora muscae.</title>
        <authorList>
            <person name="Elya C."/>
            <person name="Lovett B.R."/>
            <person name="Lee E."/>
            <person name="Macias A.M."/>
            <person name="Hajek A.E."/>
            <person name="De Bivort B.L."/>
            <person name="Kasson M.T."/>
            <person name="De Fine Licht H.H."/>
            <person name="Stajich J.E."/>
        </authorList>
    </citation>
    <scope>NUCLEOTIDE SEQUENCE</scope>
    <source>
        <strain evidence="1">Berkeley</strain>
    </source>
</reference>
<keyword evidence="2" id="KW-1185">Reference proteome</keyword>
<protein>
    <submittedName>
        <fullName evidence="1">Uncharacterized protein</fullName>
    </submittedName>
</protein>
<dbReference type="EMBL" id="QTSX02005924">
    <property type="protein sequence ID" value="KAJ9056490.1"/>
    <property type="molecule type" value="Genomic_DNA"/>
</dbReference>
<evidence type="ECO:0000313" key="2">
    <source>
        <dbReference type="Proteomes" id="UP001165960"/>
    </source>
</evidence>